<dbReference type="Pfam" id="PF07799">
    <property type="entry name" value="DUF1643"/>
    <property type="match status" value="1"/>
</dbReference>
<comment type="caution">
    <text evidence="1">The sequence shown here is derived from an EMBL/GenBank/DDBJ whole genome shotgun (WGS) entry which is preliminary data.</text>
</comment>
<accession>A0ABT7WHU9</accession>
<evidence type="ECO:0000313" key="2">
    <source>
        <dbReference type="Proteomes" id="UP001174839"/>
    </source>
</evidence>
<name>A0ABT7WHU9_9FLAO</name>
<reference evidence="1" key="1">
    <citation type="submission" date="2023-06" db="EMBL/GenBank/DDBJ databases">
        <title>Robiginitalea aurantiacus sp. nov. and Algoriphagus sediminis sp. nov., isolated from coastal sediment.</title>
        <authorList>
            <person name="Zhou Z.Y."/>
            <person name="An J."/>
            <person name="Jia Y.W."/>
            <person name="Du Z.J."/>
        </authorList>
    </citation>
    <scope>NUCLEOTIDE SEQUENCE</scope>
    <source>
        <strain evidence="1">M39</strain>
    </source>
</reference>
<organism evidence="1 2">
    <name type="scientific">Robiginitalea aurantiaca</name>
    <dbReference type="NCBI Taxonomy" id="3056915"/>
    <lineage>
        <taxon>Bacteria</taxon>
        <taxon>Pseudomonadati</taxon>
        <taxon>Bacteroidota</taxon>
        <taxon>Flavobacteriia</taxon>
        <taxon>Flavobacteriales</taxon>
        <taxon>Flavobacteriaceae</taxon>
        <taxon>Robiginitalea</taxon>
    </lineage>
</organism>
<proteinExistence type="predicted"/>
<dbReference type="Proteomes" id="UP001174839">
    <property type="component" value="Unassembled WGS sequence"/>
</dbReference>
<protein>
    <submittedName>
        <fullName evidence="1">DUF1643 domain-containing protein</fullName>
    </submittedName>
</protein>
<dbReference type="InterPro" id="IPR012441">
    <property type="entry name" value="DUF1643"/>
</dbReference>
<sequence length="182" mass="20751">MPYSYPGFAKVVLIQEEAGKRYSLEVELDLAGPDTWLIIQKNPSKANAGNSDHTINRVLNYIHKNQDRYPVLSQVGKVVFLNLIPWYETYSNQLIHKGKTLIDPQNIRTIGKYLSGQNPCIIAWGNPAAGLTQIHESLSREAWERMRQNENPVYHVGSLTRLKFPRHGQIWGYSDPLISIIP</sequence>
<gene>
    <name evidence="1" type="ORF">QU605_13605</name>
</gene>
<dbReference type="RefSeq" id="WP_289725870.1">
    <property type="nucleotide sequence ID" value="NZ_JAUDUY010000010.1"/>
</dbReference>
<keyword evidence="2" id="KW-1185">Reference proteome</keyword>
<dbReference type="EMBL" id="JAUDUY010000010">
    <property type="protein sequence ID" value="MDM9632508.1"/>
    <property type="molecule type" value="Genomic_DNA"/>
</dbReference>
<evidence type="ECO:0000313" key="1">
    <source>
        <dbReference type="EMBL" id="MDM9632508.1"/>
    </source>
</evidence>